<dbReference type="InterPro" id="IPR020271">
    <property type="entry name" value="Uncharacterised_MJ1172"/>
</dbReference>
<dbReference type="AlphaFoldDB" id="W9DV77"/>
<keyword evidence="3" id="KW-1185">Reference proteome</keyword>
<feature type="compositionally biased region" description="Polar residues" evidence="1">
    <location>
        <begin position="1"/>
        <end position="10"/>
    </location>
</feature>
<evidence type="ECO:0000256" key="1">
    <source>
        <dbReference type="SAM" id="MobiDB-lite"/>
    </source>
</evidence>
<reference evidence="2 3" key="1">
    <citation type="submission" date="2013-08" db="EMBL/GenBank/DDBJ databases">
        <authorList>
            <consortium name="DOE Joint Genome Institute"/>
            <person name="Eisen J."/>
            <person name="Huntemann M."/>
            <person name="Han J."/>
            <person name="Chen A."/>
            <person name="Kyrpides N."/>
            <person name="Mavromatis K."/>
            <person name="Markowitz V."/>
            <person name="Palaniappan K."/>
            <person name="Ivanova N."/>
            <person name="Schaumberg A."/>
            <person name="Pati A."/>
            <person name="Liolios K."/>
            <person name="Nordberg H.P."/>
            <person name="Cantor M.N."/>
            <person name="Hua S.X."/>
            <person name="Woyke T."/>
        </authorList>
    </citation>
    <scope>NUCLEOTIDE SEQUENCE [LARGE SCALE GENOMIC DNA]</scope>
    <source>
        <strain evidence="2 3">DSM 2278</strain>
    </source>
</reference>
<dbReference type="EMBL" id="AZAJ01000001">
    <property type="protein sequence ID" value="ETA67336.1"/>
    <property type="molecule type" value="Genomic_DNA"/>
</dbReference>
<evidence type="ECO:0000313" key="3">
    <source>
        <dbReference type="Proteomes" id="UP000019483"/>
    </source>
</evidence>
<sequence>MSSKKTSGIRKTTYPPEERLDPEFIKEVEQSIQDVKDGKCTKYDSFEDLFASYEE</sequence>
<accession>W9DV77</accession>
<dbReference type="Proteomes" id="UP000019483">
    <property type="component" value="Unassembled WGS sequence"/>
</dbReference>
<protein>
    <submittedName>
        <fullName evidence="2">Uncharacterized protein</fullName>
    </submittedName>
</protein>
<name>W9DV77_METTI</name>
<gene>
    <name evidence="2" type="ORF">MettiDRAFT_0756</name>
</gene>
<dbReference type="Pfam" id="PF10884">
    <property type="entry name" value="DUF2683"/>
    <property type="match status" value="1"/>
</dbReference>
<dbReference type="STRING" id="1090322.MettiDRAFT_0756"/>
<proteinExistence type="predicted"/>
<evidence type="ECO:0000313" key="2">
    <source>
        <dbReference type="EMBL" id="ETA67336.1"/>
    </source>
</evidence>
<feature type="region of interest" description="Disordered" evidence="1">
    <location>
        <begin position="1"/>
        <end position="21"/>
    </location>
</feature>
<comment type="caution">
    <text evidence="2">The sequence shown here is derived from an EMBL/GenBank/DDBJ whole genome shotgun (WGS) entry which is preliminary data.</text>
</comment>
<organism evidence="2 3">
    <name type="scientific">Methanolobus tindarius DSM 2278</name>
    <dbReference type="NCBI Taxonomy" id="1090322"/>
    <lineage>
        <taxon>Archaea</taxon>
        <taxon>Methanobacteriati</taxon>
        <taxon>Methanobacteriota</taxon>
        <taxon>Stenosarchaea group</taxon>
        <taxon>Methanomicrobia</taxon>
        <taxon>Methanosarcinales</taxon>
        <taxon>Methanosarcinaceae</taxon>
        <taxon>Methanolobus</taxon>
    </lineage>
</organism>